<evidence type="ECO:0000256" key="1">
    <source>
        <dbReference type="SAM" id="MobiDB-lite"/>
    </source>
</evidence>
<dbReference type="EMBL" id="JAKZEL010000011">
    <property type="protein sequence ID" value="KAI4539485.1"/>
    <property type="molecule type" value="Genomic_DNA"/>
</dbReference>
<organism evidence="2 3">
    <name type="scientific">Ovis ammon polii</name>
    <dbReference type="NCBI Taxonomy" id="230172"/>
    <lineage>
        <taxon>Eukaryota</taxon>
        <taxon>Metazoa</taxon>
        <taxon>Chordata</taxon>
        <taxon>Craniata</taxon>
        <taxon>Vertebrata</taxon>
        <taxon>Euteleostomi</taxon>
        <taxon>Mammalia</taxon>
        <taxon>Eutheria</taxon>
        <taxon>Laurasiatheria</taxon>
        <taxon>Artiodactyla</taxon>
        <taxon>Ruminantia</taxon>
        <taxon>Pecora</taxon>
        <taxon>Bovidae</taxon>
        <taxon>Caprinae</taxon>
        <taxon>Ovis</taxon>
    </lineage>
</organism>
<feature type="region of interest" description="Disordered" evidence="1">
    <location>
        <begin position="1"/>
        <end position="33"/>
    </location>
</feature>
<proteinExistence type="predicted"/>
<protein>
    <submittedName>
        <fullName evidence="2">Uncharacterized protein</fullName>
    </submittedName>
</protein>
<dbReference type="AlphaFoldDB" id="A0AAD4Y6C6"/>
<accession>A0AAD4Y6C6</accession>
<gene>
    <name evidence="2" type="ORF">MG293_010877</name>
</gene>
<reference evidence="2" key="1">
    <citation type="submission" date="2022-03" db="EMBL/GenBank/DDBJ databases">
        <title>Genomic analyses of argali, domestic sheep and their hybrids provide insights into chromosomal evolution, heterosis and genetic basis of agronomic traits.</title>
        <authorList>
            <person name="Li M."/>
        </authorList>
    </citation>
    <scope>NUCLEOTIDE SEQUENCE</scope>
    <source>
        <strain evidence="2">CAU-MHL-2022a</strain>
        <tissue evidence="2">Skin</tissue>
    </source>
</reference>
<name>A0AAD4Y6C6_OVIAM</name>
<feature type="region of interest" description="Disordered" evidence="1">
    <location>
        <begin position="68"/>
        <end position="88"/>
    </location>
</feature>
<keyword evidence="3" id="KW-1185">Reference proteome</keyword>
<sequence>MGTGKESLDEVSQSDLGGKIKEDVEEASETAEPAAKLFSEGGEKLDWTGAFKAACQGVECIQQKMDLSVPGQTGPTCGRREVQGRGSV</sequence>
<feature type="compositionally biased region" description="Basic and acidic residues" evidence="1">
    <location>
        <begin position="78"/>
        <end position="88"/>
    </location>
</feature>
<evidence type="ECO:0000313" key="3">
    <source>
        <dbReference type="Proteomes" id="UP001214576"/>
    </source>
</evidence>
<comment type="caution">
    <text evidence="2">The sequence shown here is derived from an EMBL/GenBank/DDBJ whole genome shotgun (WGS) entry which is preliminary data.</text>
</comment>
<dbReference type="Proteomes" id="UP001214576">
    <property type="component" value="Unassembled WGS sequence"/>
</dbReference>
<evidence type="ECO:0000313" key="2">
    <source>
        <dbReference type="EMBL" id="KAI4539485.1"/>
    </source>
</evidence>